<gene>
    <name evidence="1" type="ORF">BDN72DRAFT_844092</name>
</gene>
<keyword evidence="2" id="KW-1185">Reference proteome</keyword>
<dbReference type="Proteomes" id="UP000308600">
    <property type="component" value="Unassembled WGS sequence"/>
</dbReference>
<evidence type="ECO:0000313" key="2">
    <source>
        <dbReference type="Proteomes" id="UP000308600"/>
    </source>
</evidence>
<proteinExistence type="predicted"/>
<organism evidence="1 2">
    <name type="scientific">Pluteus cervinus</name>
    <dbReference type="NCBI Taxonomy" id="181527"/>
    <lineage>
        <taxon>Eukaryota</taxon>
        <taxon>Fungi</taxon>
        <taxon>Dikarya</taxon>
        <taxon>Basidiomycota</taxon>
        <taxon>Agaricomycotina</taxon>
        <taxon>Agaricomycetes</taxon>
        <taxon>Agaricomycetidae</taxon>
        <taxon>Agaricales</taxon>
        <taxon>Pluteineae</taxon>
        <taxon>Pluteaceae</taxon>
        <taxon>Pluteus</taxon>
    </lineage>
</organism>
<dbReference type="EMBL" id="ML208398">
    <property type="protein sequence ID" value="TFK66661.1"/>
    <property type="molecule type" value="Genomic_DNA"/>
</dbReference>
<reference evidence="1 2" key="1">
    <citation type="journal article" date="2019" name="Nat. Ecol. Evol.">
        <title>Megaphylogeny resolves global patterns of mushroom evolution.</title>
        <authorList>
            <person name="Varga T."/>
            <person name="Krizsan K."/>
            <person name="Foldi C."/>
            <person name="Dima B."/>
            <person name="Sanchez-Garcia M."/>
            <person name="Sanchez-Ramirez S."/>
            <person name="Szollosi G.J."/>
            <person name="Szarkandi J.G."/>
            <person name="Papp V."/>
            <person name="Albert L."/>
            <person name="Andreopoulos W."/>
            <person name="Angelini C."/>
            <person name="Antonin V."/>
            <person name="Barry K.W."/>
            <person name="Bougher N.L."/>
            <person name="Buchanan P."/>
            <person name="Buyck B."/>
            <person name="Bense V."/>
            <person name="Catcheside P."/>
            <person name="Chovatia M."/>
            <person name="Cooper J."/>
            <person name="Damon W."/>
            <person name="Desjardin D."/>
            <person name="Finy P."/>
            <person name="Geml J."/>
            <person name="Haridas S."/>
            <person name="Hughes K."/>
            <person name="Justo A."/>
            <person name="Karasinski D."/>
            <person name="Kautmanova I."/>
            <person name="Kiss B."/>
            <person name="Kocsube S."/>
            <person name="Kotiranta H."/>
            <person name="LaButti K.M."/>
            <person name="Lechner B.E."/>
            <person name="Liimatainen K."/>
            <person name="Lipzen A."/>
            <person name="Lukacs Z."/>
            <person name="Mihaltcheva S."/>
            <person name="Morgado L.N."/>
            <person name="Niskanen T."/>
            <person name="Noordeloos M.E."/>
            <person name="Ohm R.A."/>
            <person name="Ortiz-Santana B."/>
            <person name="Ovrebo C."/>
            <person name="Racz N."/>
            <person name="Riley R."/>
            <person name="Savchenko A."/>
            <person name="Shiryaev A."/>
            <person name="Soop K."/>
            <person name="Spirin V."/>
            <person name="Szebenyi C."/>
            <person name="Tomsovsky M."/>
            <person name="Tulloss R.E."/>
            <person name="Uehling J."/>
            <person name="Grigoriev I.V."/>
            <person name="Vagvolgyi C."/>
            <person name="Papp T."/>
            <person name="Martin F.M."/>
            <person name="Miettinen O."/>
            <person name="Hibbett D.S."/>
            <person name="Nagy L.G."/>
        </authorList>
    </citation>
    <scope>NUCLEOTIDE SEQUENCE [LARGE SCALE GENOMIC DNA]</scope>
    <source>
        <strain evidence="1 2">NL-1719</strain>
    </source>
</reference>
<name>A0ACD3AM94_9AGAR</name>
<protein>
    <submittedName>
        <fullName evidence="1">Uncharacterized protein</fullName>
    </submittedName>
</protein>
<sequence>MGCWHWQGGSKWKKGRKRLVGGIVGRARFKYTRGGVWSYFGARWQTMINAQRRHGPLLFSS</sequence>
<accession>A0ACD3AM94</accession>
<evidence type="ECO:0000313" key="1">
    <source>
        <dbReference type="EMBL" id="TFK66661.1"/>
    </source>
</evidence>